<dbReference type="GO" id="GO:0003677">
    <property type="term" value="F:DNA binding"/>
    <property type="evidence" value="ECO:0007669"/>
    <property type="project" value="InterPro"/>
</dbReference>
<dbReference type="InterPro" id="IPR036388">
    <property type="entry name" value="WH-like_DNA-bd_sf"/>
</dbReference>
<dbReference type="InterPro" id="IPR009057">
    <property type="entry name" value="Homeodomain-like_sf"/>
</dbReference>
<evidence type="ECO:0000313" key="1">
    <source>
        <dbReference type="EMBL" id="SNY40887.1"/>
    </source>
</evidence>
<dbReference type="GO" id="GO:0004803">
    <property type="term" value="F:transposase activity"/>
    <property type="evidence" value="ECO:0007669"/>
    <property type="project" value="InterPro"/>
</dbReference>
<dbReference type="EMBL" id="OBEA01000001">
    <property type="protein sequence ID" value="SNY40887.1"/>
    <property type="molecule type" value="Genomic_DNA"/>
</dbReference>
<proteinExistence type="predicted"/>
<dbReference type="InterPro" id="IPR002514">
    <property type="entry name" value="Transposase_8"/>
</dbReference>
<dbReference type="GO" id="GO:0006313">
    <property type="term" value="P:DNA transposition"/>
    <property type="evidence" value="ECO:0007669"/>
    <property type="project" value="InterPro"/>
</dbReference>
<accession>A0A285HZ24</accession>
<sequence>MTAKTVRGRAARPSYPADTRARAVQDVLDIQDDHPSLWAAVSEVAPRVGCAPKTLLEWVQDSGLLQTVDPVLLYNRKRLAAMSKTELELENQRLRAENDVLRRACLIFARSPAGGGA</sequence>
<gene>
    <name evidence="1" type="ORF">SAMN06297129_0791</name>
</gene>
<dbReference type="Gene3D" id="1.10.10.10">
    <property type="entry name" value="Winged helix-like DNA-binding domain superfamily/Winged helix DNA-binding domain"/>
    <property type="match status" value="1"/>
</dbReference>
<dbReference type="Pfam" id="PF01527">
    <property type="entry name" value="HTH_Tnp_1"/>
    <property type="match status" value="1"/>
</dbReference>
<evidence type="ECO:0000313" key="2">
    <source>
        <dbReference type="Proteomes" id="UP000231655"/>
    </source>
</evidence>
<protein>
    <submittedName>
        <fullName evidence="1">Transposase</fullName>
    </submittedName>
</protein>
<organism evidence="1 2">
    <name type="scientific">Pseudooceanicola antarcticus</name>
    <dbReference type="NCBI Taxonomy" id="1247613"/>
    <lineage>
        <taxon>Bacteria</taxon>
        <taxon>Pseudomonadati</taxon>
        <taxon>Pseudomonadota</taxon>
        <taxon>Alphaproteobacteria</taxon>
        <taxon>Rhodobacterales</taxon>
        <taxon>Paracoccaceae</taxon>
        <taxon>Pseudooceanicola</taxon>
    </lineage>
</organism>
<dbReference type="Proteomes" id="UP000231655">
    <property type="component" value="Unassembled WGS sequence"/>
</dbReference>
<name>A0A285HZ24_9RHOB</name>
<dbReference type="AlphaFoldDB" id="A0A285HZ24"/>
<dbReference type="SUPFAM" id="SSF46689">
    <property type="entry name" value="Homeodomain-like"/>
    <property type="match status" value="1"/>
</dbReference>
<reference evidence="1 2" key="1">
    <citation type="submission" date="2017-09" db="EMBL/GenBank/DDBJ databases">
        <authorList>
            <person name="Ehlers B."/>
            <person name="Leendertz F.H."/>
        </authorList>
    </citation>
    <scope>NUCLEOTIDE SEQUENCE [LARGE SCALE GENOMIC DNA]</scope>
    <source>
        <strain evidence="1 2">CGMCC 1.12662</strain>
    </source>
</reference>